<dbReference type="InterPro" id="IPR006439">
    <property type="entry name" value="HAD-SF_hydro_IA"/>
</dbReference>
<dbReference type="InterPro" id="IPR051540">
    <property type="entry name" value="S-2-haloacid_dehalogenase"/>
</dbReference>
<dbReference type="SFLD" id="SFLDS00003">
    <property type="entry name" value="Haloacid_Dehalogenase"/>
    <property type="match status" value="1"/>
</dbReference>
<dbReference type="PANTHER" id="PTHR43316">
    <property type="entry name" value="HYDROLASE, HALOACID DELAHOGENASE-RELATED"/>
    <property type="match status" value="1"/>
</dbReference>
<dbReference type="NCBIfam" id="TIGR01509">
    <property type="entry name" value="HAD-SF-IA-v3"/>
    <property type="match status" value="1"/>
</dbReference>
<dbReference type="PRINTS" id="PR00413">
    <property type="entry name" value="HADHALOGNASE"/>
</dbReference>
<dbReference type="RefSeq" id="WP_138926281.1">
    <property type="nucleotide sequence ID" value="NZ_CP034412.1"/>
</dbReference>
<dbReference type="Proteomes" id="UP000307000">
    <property type="component" value="Chromosome"/>
</dbReference>
<organism evidence="2 3">
    <name type="scientific">Glutamicibacter creatinolyticus</name>
    <dbReference type="NCBI Taxonomy" id="162496"/>
    <lineage>
        <taxon>Bacteria</taxon>
        <taxon>Bacillati</taxon>
        <taxon>Actinomycetota</taxon>
        <taxon>Actinomycetes</taxon>
        <taxon>Micrococcales</taxon>
        <taxon>Micrococcaceae</taxon>
        <taxon>Glutamicibacter</taxon>
    </lineage>
</organism>
<protein>
    <submittedName>
        <fullName evidence="2">HAD hydrolase, IA, variant 1 family protein</fullName>
    </submittedName>
</protein>
<gene>
    <name evidence="2" type="ORF">GcLGCM259_1531</name>
</gene>
<dbReference type="EMBL" id="CP034412">
    <property type="protein sequence ID" value="QCY47262.1"/>
    <property type="molecule type" value="Genomic_DNA"/>
</dbReference>
<accession>A0A5B7WTM7</accession>
<keyword evidence="3" id="KW-1185">Reference proteome</keyword>
<dbReference type="GO" id="GO:0016787">
    <property type="term" value="F:hydrolase activity"/>
    <property type="evidence" value="ECO:0007669"/>
    <property type="project" value="UniProtKB-KW"/>
</dbReference>
<dbReference type="SFLD" id="SFLDG01129">
    <property type="entry name" value="C1.5:_HAD__Beta-PGM__Phosphata"/>
    <property type="match status" value="1"/>
</dbReference>
<dbReference type="AlphaFoldDB" id="A0A5B7WTM7"/>
<dbReference type="PANTHER" id="PTHR43316:SF3">
    <property type="entry name" value="HALOACID DEHALOGENASE, TYPE II (AFU_ORTHOLOGUE AFUA_2G07750)-RELATED"/>
    <property type="match status" value="1"/>
</dbReference>
<proteinExistence type="predicted"/>
<dbReference type="SUPFAM" id="SSF56784">
    <property type="entry name" value="HAD-like"/>
    <property type="match status" value="1"/>
</dbReference>
<evidence type="ECO:0000313" key="2">
    <source>
        <dbReference type="EMBL" id="QCY47262.1"/>
    </source>
</evidence>
<dbReference type="Gene3D" id="3.40.50.1000">
    <property type="entry name" value="HAD superfamily/HAD-like"/>
    <property type="match status" value="1"/>
</dbReference>
<dbReference type="Gene3D" id="1.20.120.1600">
    <property type="match status" value="1"/>
</dbReference>
<sequence length="228" mass="25348">MPSHVYFDFFGTLVDYDPSIHPAGYNAPFEFARRAGAGVKARDCDRLWDRAWAELDGQAQRSERECSMQQIATRYWQLLGAPGIAEGEISRLVEEYLQAWSARIVPAPAVAECLAQLSTAGHHLAVVSNTHHRPLVPRLLARFGLDEHISDVFTSIELGWRKPNARIFQAALDRHGITPAEAAFVGDNWVADIEGPRRLGMAAFYVGPATARRPAITLAQLPRLLRHS</sequence>
<dbReference type="InterPro" id="IPR036412">
    <property type="entry name" value="HAD-like_sf"/>
</dbReference>
<dbReference type="Pfam" id="PF00702">
    <property type="entry name" value="Hydrolase"/>
    <property type="match status" value="1"/>
</dbReference>
<reference evidence="2 3" key="1">
    <citation type="submission" date="2018-12" db="EMBL/GenBank/DDBJ databases">
        <title>Complete Genome Sequence of Glutamicibacter creatinolyticus strain LGCM259,isolated from an abscess of a 12-year-old mare in Italy.</title>
        <authorList>
            <person name="Santos R.G."/>
            <person name="Silva A.L."/>
            <person name="Seyffert N."/>
            <person name="Castro T.L.P."/>
            <person name="Attili A.R."/>
            <person name="Rifici C."/>
            <person name="Mazzullo G."/>
            <person name="Brenig B."/>
            <person name="Venanzi F."/>
            <person name="Azevedo V."/>
        </authorList>
    </citation>
    <scope>NUCLEOTIDE SEQUENCE [LARGE SCALE GENOMIC DNA]</scope>
    <source>
        <strain evidence="2 3">LGCM 259</strain>
    </source>
</reference>
<dbReference type="NCBIfam" id="TIGR01549">
    <property type="entry name" value="HAD-SF-IA-v1"/>
    <property type="match status" value="1"/>
</dbReference>
<dbReference type="InterPro" id="IPR023214">
    <property type="entry name" value="HAD_sf"/>
</dbReference>
<keyword evidence="1 2" id="KW-0378">Hydrolase</keyword>
<dbReference type="KEGG" id="gcr:GcLGCM259_1531"/>
<evidence type="ECO:0000256" key="1">
    <source>
        <dbReference type="ARBA" id="ARBA00022801"/>
    </source>
</evidence>
<evidence type="ECO:0000313" key="3">
    <source>
        <dbReference type="Proteomes" id="UP000307000"/>
    </source>
</evidence>
<name>A0A5B7WTM7_9MICC</name>